<dbReference type="EMBL" id="JAGMWT010000002">
    <property type="protein sequence ID" value="KAH7135782.1"/>
    <property type="molecule type" value="Genomic_DNA"/>
</dbReference>
<comment type="caution">
    <text evidence="1">The sequence shown here is derived from an EMBL/GenBank/DDBJ whole genome shotgun (WGS) entry which is preliminary data.</text>
</comment>
<evidence type="ECO:0000313" key="2">
    <source>
        <dbReference type="Proteomes" id="UP000700596"/>
    </source>
</evidence>
<organism evidence="1 2">
    <name type="scientific">Dendryphion nanum</name>
    <dbReference type="NCBI Taxonomy" id="256645"/>
    <lineage>
        <taxon>Eukaryota</taxon>
        <taxon>Fungi</taxon>
        <taxon>Dikarya</taxon>
        <taxon>Ascomycota</taxon>
        <taxon>Pezizomycotina</taxon>
        <taxon>Dothideomycetes</taxon>
        <taxon>Pleosporomycetidae</taxon>
        <taxon>Pleosporales</taxon>
        <taxon>Torulaceae</taxon>
        <taxon>Dendryphion</taxon>
    </lineage>
</organism>
<sequence length="178" mass="20294">MYIRTIHSHLNFLSSLLNTVNTPRSLYNIILEVRSLISICYRDLVYYTFKNPKTPQYTKMQIQAFFLAGLALATSAVADRLLVTTACPSIGRCSSTGEWINESGGHYWIDANEGCRDPDVPYIYNVCMDWGNGRAHFNADGQNKRCLKRTSPDLYAGPCADTSLQCYRQWWDEVPCSW</sequence>
<reference evidence="1" key="1">
    <citation type="journal article" date="2021" name="Nat. Commun.">
        <title>Genetic determinants of endophytism in the Arabidopsis root mycobiome.</title>
        <authorList>
            <person name="Mesny F."/>
            <person name="Miyauchi S."/>
            <person name="Thiergart T."/>
            <person name="Pickel B."/>
            <person name="Atanasova L."/>
            <person name="Karlsson M."/>
            <person name="Huettel B."/>
            <person name="Barry K.W."/>
            <person name="Haridas S."/>
            <person name="Chen C."/>
            <person name="Bauer D."/>
            <person name="Andreopoulos W."/>
            <person name="Pangilinan J."/>
            <person name="LaButti K."/>
            <person name="Riley R."/>
            <person name="Lipzen A."/>
            <person name="Clum A."/>
            <person name="Drula E."/>
            <person name="Henrissat B."/>
            <person name="Kohler A."/>
            <person name="Grigoriev I.V."/>
            <person name="Martin F.M."/>
            <person name="Hacquard S."/>
        </authorList>
    </citation>
    <scope>NUCLEOTIDE SEQUENCE</scope>
    <source>
        <strain evidence="1">MPI-CAGE-CH-0243</strain>
    </source>
</reference>
<name>A0A9P9IW41_9PLEO</name>
<protein>
    <submittedName>
        <fullName evidence="1">Uncharacterized protein</fullName>
    </submittedName>
</protein>
<evidence type="ECO:0000313" key="1">
    <source>
        <dbReference type="EMBL" id="KAH7135782.1"/>
    </source>
</evidence>
<gene>
    <name evidence="1" type="ORF">B0J11DRAFT_169883</name>
</gene>
<proteinExistence type="predicted"/>
<accession>A0A9P9IW41</accession>
<dbReference type="AlphaFoldDB" id="A0A9P9IW41"/>
<dbReference type="OrthoDB" id="4860686at2759"/>
<keyword evidence="2" id="KW-1185">Reference proteome</keyword>
<dbReference type="Proteomes" id="UP000700596">
    <property type="component" value="Unassembled WGS sequence"/>
</dbReference>